<dbReference type="Gene3D" id="1.10.1200.80">
    <property type="entry name" value="Putative flavin oxidoreducatase, domain 2"/>
    <property type="match status" value="1"/>
</dbReference>
<accession>M3HUT4</accession>
<organism evidence="1 2">
    <name type="scientific">Leptospira interrogans serovar Copenhageni str. LT2050</name>
    <dbReference type="NCBI Taxonomy" id="1001598"/>
    <lineage>
        <taxon>Bacteria</taxon>
        <taxon>Pseudomonadati</taxon>
        <taxon>Spirochaetota</taxon>
        <taxon>Spirochaetia</taxon>
        <taxon>Leptospirales</taxon>
        <taxon>Leptospiraceae</taxon>
        <taxon>Leptospira</taxon>
    </lineage>
</organism>
<evidence type="ECO:0000313" key="2">
    <source>
        <dbReference type="Proteomes" id="UP000011778"/>
    </source>
</evidence>
<dbReference type="GO" id="GO:0016491">
    <property type="term" value="F:oxidoreductase activity"/>
    <property type="evidence" value="ECO:0007669"/>
    <property type="project" value="InterPro"/>
</dbReference>
<comment type="caution">
    <text evidence="1">The sequence shown here is derived from an EMBL/GenBank/DDBJ whole genome shotgun (WGS) entry which is preliminary data.</text>
</comment>
<dbReference type="InterPro" id="IPR024036">
    <property type="entry name" value="tRNA-dHydroUridine_Synthase_C"/>
</dbReference>
<dbReference type="EMBL" id="AFMD02000290">
    <property type="protein sequence ID" value="EMG21646.1"/>
    <property type="molecule type" value="Genomic_DNA"/>
</dbReference>
<sequence>MSWSEVLDVILQHLRWMIEDYGEEFGLVLFRKHLVKYLNGFEFDLAWKTELLEIKEWNRFEDILLSDKKRIEFTVPTFGTTKRFAFP</sequence>
<proteinExistence type="predicted"/>
<reference evidence="1 2" key="1">
    <citation type="submission" date="2013-02" db="EMBL/GenBank/DDBJ databases">
        <authorList>
            <person name="Harkins D.M."/>
            <person name="Durkin A.S."/>
            <person name="Brinkac L.M."/>
            <person name="Haft D.H."/>
            <person name="Selengut J.D."/>
            <person name="Sanka R."/>
            <person name="DePew J."/>
            <person name="Purushe J."/>
            <person name="Tulsiani S.M."/>
            <person name="Graham G.C."/>
            <person name="Burns M.-A."/>
            <person name="Dohnt M.F."/>
            <person name="Smythe L.D."/>
            <person name="McKay D.B."/>
            <person name="Craig S.B."/>
            <person name="Vinetz J.M."/>
            <person name="Sutton G.G."/>
            <person name="Nierman W.C."/>
            <person name="Fouts D.E."/>
        </authorList>
    </citation>
    <scope>NUCLEOTIDE SEQUENCE [LARGE SCALE GENOMIC DNA]</scope>
    <source>
        <strain evidence="1 2">LT2050</strain>
    </source>
</reference>
<dbReference type="AlphaFoldDB" id="M3HUT4"/>
<evidence type="ECO:0000313" key="1">
    <source>
        <dbReference type="EMBL" id="EMG21646.1"/>
    </source>
</evidence>
<dbReference type="Proteomes" id="UP000011778">
    <property type="component" value="Unassembled WGS sequence"/>
</dbReference>
<gene>
    <name evidence="1" type="ORF">LEP1GSC150_5049</name>
</gene>
<name>M3HUT4_LEPIT</name>
<protein>
    <submittedName>
        <fullName evidence="1">Uncharacterized protein</fullName>
    </submittedName>
</protein>